<evidence type="ECO:0000256" key="6">
    <source>
        <dbReference type="PIRSR" id="PIRSR619791-2"/>
    </source>
</evidence>
<keyword evidence="8" id="KW-1185">Reference proteome</keyword>
<name>N1QK69_SPHMS</name>
<dbReference type="eggNOG" id="KOG2408">
    <property type="taxonomic scope" value="Eukaryota"/>
</dbReference>
<dbReference type="EMBL" id="KB456260">
    <property type="protein sequence ID" value="EMF17590.1"/>
    <property type="molecule type" value="Genomic_DNA"/>
</dbReference>
<dbReference type="GO" id="GO:0004601">
    <property type="term" value="F:peroxidase activity"/>
    <property type="evidence" value="ECO:0007669"/>
    <property type="project" value="InterPro"/>
</dbReference>
<dbReference type="STRING" id="692275.N1QK69"/>
<dbReference type="OrthoDB" id="823504at2759"/>
<gene>
    <name evidence="7" type="ORF">SEPMUDRAFT_160821</name>
</gene>
<keyword evidence="4" id="KW-0560">Oxidoreductase</keyword>
<accession>N1QK69</accession>
<dbReference type="GO" id="GO:0006631">
    <property type="term" value="P:fatty acid metabolic process"/>
    <property type="evidence" value="ECO:0007669"/>
    <property type="project" value="UniProtKB-ARBA"/>
</dbReference>
<evidence type="ECO:0000256" key="3">
    <source>
        <dbReference type="ARBA" id="ARBA00022964"/>
    </source>
</evidence>
<dbReference type="SUPFAM" id="SSF48264">
    <property type="entry name" value="Cytochrome P450"/>
    <property type="match status" value="1"/>
</dbReference>
<dbReference type="SUPFAM" id="SSF48113">
    <property type="entry name" value="Heme-dependent peroxidases"/>
    <property type="match status" value="1"/>
</dbReference>
<keyword evidence="1 6" id="KW-0349">Heme</keyword>
<organism evidence="7 8">
    <name type="scientific">Sphaerulina musiva (strain SO2202)</name>
    <name type="common">Poplar stem canker fungus</name>
    <name type="synonym">Septoria musiva</name>
    <dbReference type="NCBI Taxonomy" id="692275"/>
    <lineage>
        <taxon>Eukaryota</taxon>
        <taxon>Fungi</taxon>
        <taxon>Dikarya</taxon>
        <taxon>Ascomycota</taxon>
        <taxon>Pezizomycotina</taxon>
        <taxon>Dothideomycetes</taxon>
        <taxon>Dothideomycetidae</taxon>
        <taxon>Mycosphaerellales</taxon>
        <taxon>Mycosphaerellaceae</taxon>
        <taxon>Sphaerulina</taxon>
    </lineage>
</organism>
<reference evidence="7 8" key="1">
    <citation type="journal article" date="2012" name="PLoS Pathog.">
        <title>Diverse lifestyles and strategies of plant pathogenesis encoded in the genomes of eighteen Dothideomycetes fungi.</title>
        <authorList>
            <person name="Ohm R.A."/>
            <person name="Feau N."/>
            <person name="Henrissat B."/>
            <person name="Schoch C.L."/>
            <person name="Horwitz B.A."/>
            <person name="Barry K.W."/>
            <person name="Condon B.J."/>
            <person name="Copeland A.C."/>
            <person name="Dhillon B."/>
            <person name="Glaser F."/>
            <person name="Hesse C.N."/>
            <person name="Kosti I."/>
            <person name="LaButti K."/>
            <person name="Lindquist E.A."/>
            <person name="Lucas S."/>
            <person name="Salamov A.A."/>
            <person name="Bradshaw R.E."/>
            <person name="Ciuffetti L."/>
            <person name="Hamelin R.C."/>
            <person name="Kema G.H.J."/>
            <person name="Lawrence C."/>
            <person name="Scott J.A."/>
            <person name="Spatafora J.W."/>
            <person name="Turgeon B.G."/>
            <person name="de Wit P.J.G.M."/>
            <person name="Zhong S."/>
            <person name="Goodwin S.B."/>
            <person name="Grigoriev I.V."/>
        </authorList>
    </citation>
    <scope>NUCLEOTIDE SEQUENCE [LARGE SCALE GENOMIC DNA]</scope>
    <source>
        <strain evidence="7 8">SO2202</strain>
    </source>
</reference>
<dbReference type="PANTHER" id="PTHR11903:SF37">
    <property type="entry name" value="PSI-PRODUCING OXYGENASE A"/>
    <property type="match status" value="1"/>
</dbReference>
<dbReference type="GO" id="GO:0006979">
    <property type="term" value="P:response to oxidative stress"/>
    <property type="evidence" value="ECO:0007669"/>
    <property type="project" value="InterPro"/>
</dbReference>
<feature type="binding site" description="axial binding residue" evidence="6">
    <location>
        <position position="371"/>
    </location>
    <ligand>
        <name>heme b</name>
        <dbReference type="ChEBI" id="CHEBI:60344"/>
    </ligand>
    <ligandPart>
        <name>Fe</name>
        <dbReference type="ChEBI" id="CHEBI:18248"/>
    </ligandPart>
</feature>
<dbReference type="GO" id="GO:0004497">
    <property type="term" value="F:monooxygenase activity"/>
    <property type="evidence" value="ECO:0007669"/>
    <property type="project" value="InterPro"/>
</dbReference>
<dbReference type="InterPro" id="IPR037120">
    <property type="entry name" value="Haem_peroxidase_sf_animal"/>
</dbReference>
<dbReference type="InterPro" id="IPR050783">
    <property type="entry name" value="Oxylipin_biosynth_metab"/>
</dbReference>
<protein>
    <recommendedName>
        <fullName evidence="9">Linoleate diol synthase</fullName>
    </recommendedName>
</protein>
<keyword evidence="3" id="KW-0223">Dioxygenase</keyword>
<dbReference type="Gene3D" id="1.10.630.10">
    <property type="entry name" value="Cytochrome P450"/>
    <property type="match status" value="1"/>
</dbReference>
<dbReference type="Gene3D" id="1.10.640.10">
    <property type="entry name" value="Haem peroxidase domain superfamily, animal type"/>
    <property type="match status" value="1"/>
</dbReference>
<keyword evidence="5 6" id="KW-0408">Iron</keyword>
<dbReference type="GO" id="GO:0005506">
    <property type="term" value="F:iron ion binding"/>
    <property type="evidence" value="ECO:0007669"/>
    <property type="project" value="InterPro"/>
</dbReference>
<evidence type="ECO:0000313" key="8">
    <source>
        <dbReference type="Proteomes" id="UP000016931"/>
    </source>
</evidence>
<dbReference type="GO" id="GO:0016705">
    <property type="term" value="F:oxidoreductase activity, acting on paired donors, with incorporation or reduction of molecular oxygen"/>
    <property type="evidence" value="ECO:0007669"/>
    <property type="project" value="InterPro"/>
</dbReference>
<dbReference type="Pfam" id="PF03098">
    <property type="entry name" value="An_peroxidase"/>
    <property type="match status" value="3"/>
</dbReference>
<dbReference type="CDD" id="cd20612">
    <property type="entry name" value="CYP_LDS-like_C"/>
    <property type="match status" value="1"/>
</dbReference>
<dbReference type="CDD" id="cd09817">
    <property type="entry name" value="linoleate_diol_synthase_like"/>
    <property type="match status" value="1"/>
</dbReference>
<dbReference type="GO" id="GO:0051213">
    <property type="term" value="F:dioxygenase activity"/>
    <property type="evidence" value="ECO:0007669"/>
    <property type="project" value="UniProtKB-KW"/>
</dbReference>
<evidence type="ECO:0000256" key="5">
    <source>
        <dbReference type="ARBA" id="ARBA00023004"/>
    </source>
</evidence>
<evidence type="ECO:0000256" key="2">
    <source>
        <dbReference type="ARBA" id="ARBA00022723"/>
    </source>
</evidence>
<evidence type="ECO:0008006" key="9">
    <source>
        <dbReference type="Google" id="ProtNLM"/>
    </source>
</evidence>
<dbReference type="InterPro" id="IPR010255">
    <property type="entry name" value="Haem_peroxidase_sf"/>
</dbReference>
<dbReference type="Proteomes" id="UP000016931">
    <property type="component" value="Unassembled WGS sequence"/>
</dbReference>
<dbReference type="InterPro" id="IPR019791">
    <property type="entry name" value="Haem_peroxidase_animal"/>
</dbReference>
<dbReference type="RefSeq" id="XP_016765711.1">
    <property type="nucleotide sequence ID" value="XM_016907908.1"/>
</dbReference>
<dbReference type="GO" id="GO:0020037">
    <property type="term" value="F:heme binding"/>
    <property type="evidence" value="ECO:0007669"/>
    <property type="project" value="InterPro"/>
</dbReference>
<dbReference type="GeneID" id="27905045"/>
<evidence type="ECO:0000256" key="1">
    <source>
        <dbReference type="ARBA" id="ARBA00022617"/>
    </source>
</evidence>
<sequence length="1080" mass="119896">MPGKITTLIGTIRRKPATAPDGRSDRELNGTTEKTSIIQDLKHMNMKTASTLGQGLTSLASGEPLDDKELMLENGVAMLQGLPLNSGLSAATSNAFIKMLWHDLPHPATTVAGPTARYRRHDGGNNNPWNPEMGKAGTPYSRTVPPLRPKGPNLPDPELVFEQLLKRPDNEFREHPSGLNRLFFSFATIVIHECFQTRRGTDQWINETSSYVDLSTLYGNTEVEQKRVRTYNNGLIYKDSYASERIAMMPPGVVTLLVMFSRNHNVIAKNLLSINEEGRYGEWDKLKTEGNEPGCQKWQDEDIFQVARNINVGFFATVVLKDYVAAILNTPRANSTWSLDLGGEIKAGGNRVERGTGNVVSVEFAVLYHWHAALSAADAKWMEDIIRKNIPELGDLTELNEKHFMKVMMAEGHKLKNTPPPKWTFGGIERNPDGSFNDADLAKILLDCVEEPAHAFGAHGTPASLKIVDVMGQLQARNCFNVCTMNEFRRYLNLKPYASFKDWNPDPKTARSAELLYGHIDNLELYPGLMAECTKPAMPGSGVCPGQTTGRGILNDAVALVRGDRYLSYDLNSSTLTNWGLGKIGVVAPGSYGGMLPKILFTGLPDSFTGTSAYALLPFYTPKAVKKILEGNGVVQQYDLKRPAGKPMVAVHTQEACKKVFEDRATFRTMYQAAVTNCTDGHEFMLGWDEQKKHDARSNVLHKIFFEEGFEKNVGKFFRANVAALIKKNSLTYSGSRRSIDIVRDVTNVTPILWLAERFAIPLKSDEHPKGLISRPQLFDMWLVLFIYQSFNILPRNEWELREGAMKAAPILREILTAHLKTQQGMKEHIVDWLAKGSAYEVGPDADRIYKALLHTNLPLGDLVGDIIGISSPVAGNLTQQASLLIDLFLLPQYATYKSRIIHLAHQPDDDDASNRELQGFVFEGMRHAGVVPGVPRVATRDTVIDDGEEEEERGGGAQKKQKKILEGQMVFVATSKAAMDPKAFPEPEKLDPYRPLSSYILLGHGLHFCFGARLVAPALVATLKQVFKLKNLRRAAGRSGELHGVEHEISGTGVMMKSYLDHASKESPIPTTLTLEYDE</sequence>
<dbReference type="PANTHER" id="PTHR11903">
    <property type="entry name" value="PROSTAGLANDIN G/H SYNTHASE"/>
    <property type="match status" value="1"/>
</dbReference>
<dbReference type="HOGENOM" id="CLU_002329_0_0_1"/>
<dbReference type="InterPro" id="IPR036396">
    <property type="entry name" value="Cyt_P450_sf"/>
</dbReference>
<evidence type="ECO:0000313" key="7">
    <source>
        <dbReference type="EMBL" id="EMF17590.1"/>
    </source>
</evidence>
<dbReference type="AlphaFoldDB" id="N1QK69"/>
<dbReference type="OMA" id="EEPAHAF"/>
<keyword evidence="2 6" id="KW-0479">Metal-binding</keyword>
<dbReference type="InterPro" id="IPR034812">
    <property type="entry name" value="Ppo-like_N"/>
</dbReference>
<dbReference type="PROSITE" id="PS50292">
    <property type="entry name" value="PEROXIDASE_3"/>
    <property type="match status" value="1"/>
</dbReference>
<dbReference type="PRINTS" id="PR00457">
    <property type="entry name" value="ANPEROXIDASE"/>
</dbReference>
<evidence type="ECO:0000256" key="4">
    <source>
        <dbReference type="ARBA" id="ARBA00023002"/>
    </source>
</evidence>
<proteinExistence type="predicted"/>